<dbReference type="EMBL" id="CAJJDP010000211">
    <property type="protein sequence ID" value="CAD8215129.1"/>
    <property type="molecule type" value="Genomic_DNA"/>
</dbReference>
<name>A0A8S1YMF9_PAROT</name>
<protein>
    <submittedName>
        <fullName evidence="1">Uncharacterized protein</fullName>
    </submittedName>
</protein>
<keyword evidence="2" id="KW-1185">Reference proteome</keyword>
<evidence type="ECO:0000313" key="2">
    <source>
        <dbReference type="Proteomes" id="UP000683925"/>
    </source>
</evidence>
<proteinExistence type="predicted"/>
<evidence type="ECO:0000313" key="1">
    <source>
        <dbReference type="EMBL" id="CAD8215129.1"/>
    </source>
</evidence>
<sequence length="80" mass="9749">MEPIKICNYNIQITFIYHLNYNRNEIMLYRHSRIQLRCLKINLILSTKIKNLLMIQLDYIQSSTQANMNWVNLKRISLNY</sequence>
<reference evidence="1" key="1">
    <citation type="submission" date="2021-01" db="EMBL/GenBank/DDBJ databases">
        <authorList>
            <consortium name="Genoscope - CEA"/>
            <person name="William W."/>
        </authorList>
    </citation>
    <scope>NUCLEOTIDE SEQUENCE</scope>
</reference>
<gene>
    <name evidence="1" type="ORF">POCTA_138.1.T2070009</name>
</gene>
<dbReference type="Proteomes" id="UP000683925">
    <property type="component" value="Unassembled WGS sequence"/>
</dbReference>
<comment type="caution">
    <text evidence="1">The sequence shown here is derived from an EMBL/GenBank/DDBJ whole genome shotgun (WGS) entry which is preliminary data.</text>
</comment>
<organism evidence="1 2">
    <name type="scientific">Paramecium octaurelia</name>
    <dbReference type="NCBI Taxonomy" id="43137"/>
    <lineage>
        <taxon>Eukaryota</taxon>
        <taxon>Sar</taxon>
        <taxon>Alveolata</taxon>
        <taxon>Ciliophora</taxon>
        <taxon>Intramacronucleata</taxon>
        <taxon>Oligohymenophorea</taxon>
        <taxon>Peniculida</taxon>
        <taxon>Parameciidae</taxon>
        <taxon>Paramecium</taxon>
    </lineage>
</organism>
<accession>A0A8S1YMF9</accession>
<dbReference type="AlphaFoldDB" id="A0A8S1YMF9"/>